<evidence type="ECO:0000313" key="3">
    <source>
        <dbReference type="Proteomes" id="UP001321749"/>
    </source>
</evidence>
<dbReference type="InterPro" id="IPR052895">
    <property type="entry name" value="HetReg/Transcr_Mod"/>
</dbReference>
<reference evidence="2" key="1">
    <citation type="journal article" date="2023" name="Mol. Phylogenet. Evol.">
        <title>Genome-scale phylogeny and comparative genomics of the fungal order Sordariales.</title>
        <authorList>
            <person name="Hensen N."/>
            <person name="Bonometti L."/>
            <person name="Westerberg I."/>
            <person name="Brannstrom I.O."/>
            <person name="Guillou S."/>
            <person name="Cros-Aarteil S."/>
            <person name="Calhoun S."/>
            <person name="Haridas S."/>
            <person name="Kuo A."/>
            <person name="Mondo S."/>
            <person name="Pangilinan J."/>
            <person name="Riley R."/>
            <person name="LaButti K."/>
            <person name="Andreopoulos B."/>
            <person name="Lipzen A."/>
            <person name="Chen C."/>
            <person name="Yan M."/>
            <person name="Daum C."/>
            <person name="Ng V."/>
            <person name="Clum A."/>
            <person name="Steindorff A."/>
            <person name="Ohm R.A."/>
            <person name="Martin F."/>
            <person name="Silar P."/>
            <person name="Natvig D.O."/>
            <person name="Lalanne C."/>
            <person name="Gautier V."/>
            <person name="Ament-Velasquez S.L."/>
            <person name="Kruys A."/>
            <person name="Hutchinson M.I."/>
            <person name="Powell A.J."/>
            <person name="Barry K."/>
            <person name="Miller A.N."/>
            <person name="Grigoriev I.V."/>
            <person name="Debuchy R."/>
            <person name="Gladieux P."/>
            <person name="Hiltunen Thoren M."/>
            <person name="Johannesson H."/>
        </authorList>
    </citation>
    <scope>NUCLEOTIDE SEQUENCE</scope>
    <source>
        <strain evidence="2">PSN324</strain>
    </source>
</reference>
<evidence type="ECO:0000313" key="2">
    <source>
        <dbReference type="EMBL" id="KAK4463523.1"/>
    </source>
</evidence>
<name>A0AAV9HT38_9PEZI</name>
<dbReference type="AlphaFoldDB" id="A0AAV9HT38"/>
<evidence type="ECO:0000259" key="1">
    <source>
        <dbReference type="Pfam" id="PF06985"/>
    </source>
</evidence>
<protein>
    <submittedName>
        <fullName evidence="2">Heterokaryon incompatibility protein-domain-containing protein</fullName>
    </submittedName>
</protein>
<dbReference type="Pfam" id="PF26639">
    <property type="entry name" value="Het-6_barrel"/>
    <property type="match status" value="1"/>
</dbReference>
<accession>A0AAV9HT38</accession>
<gene>
    <name evidence="2" type="ORF">QBC42DRAFT_222596</name>
</gene>
<proteinExistence type="predicted"/>
<feature type="domain" description="Heterokaryon incompatibility" evidence="1">
    <location>
        <begin position="109"/>
        <end position="239"/>
    </location>
</feature>
<dbReference type="PANTHER" id="PTHR24148:SF73">
    <property type="entry name" value="HET DOMAIN PROTEIN (AFU_ORTHOLOGUE AFUA_8G01020)"/>
    <property type="match status" value="1"/>
</dbReference>
<dbReference type="InterPro" id="IPR010730">
    <property type="entry name" value="HET"/>
</dbReference>
<comment type="caution">
    <text evidence="2">The sequence shown here is derived from an EMBL/GenBank/DDBJ whole genome shotgun (WGS) entry which is preliminary data.</text>
</comment>
<dbReference type="Pfam" id="PF06985">
    <property type="entry name" value="HET"/>
    <property type="match status" value="1"/>
</dbReference>
<keyword evidence="3" id="KW-1185">Reference proteome</keyword>
<reference evidence="2" key="2">
    <citation type="submission" date="2023-06" db="EMBL/GenBank/DDBJ databases">
        <authorList>
            <consortium name="Lawrence Berkeley National Laboratory"/>
            <person name="Mondo S.J."/>
            <person name="Hensen N."/>
            <person name="Bonometti L."/>
            <person name="Westerberg I."/>
            <person name="Brannstrom I.O."/>
            <person name="Guillou S."/>
            <person name="Cros-Aarteil S."/>
            <person name="Calhoun S."/>
            <person name="Haridas S."/>
            <person name="Kuo A."/>
            <person name="Pangilinan J."/>
            <person name="Riley R."/>
            <person name="Labutti K."/>
            <person name="Andreopoulos B."/>
            <person name="Lipzen A."/>
            <person name="Chen C."/>
            <person name="Yanf M."/>
            <person name="Daum C."/>
            <person name="Ng V."/>
            <person name="Clum A."/>
            <person name="Steindorff A."/>
            <person name="Ohm R."/>
            <person name="Martin F."/>
            <person name="Silar P."/>
            <person name="Natvig D."/>
            <person name="Lalanne C."/>
            <person name="Gautier V."/>
            <person name="Ament-Velasquez S.L."/>
            <person name="Kruys A."/>
            <person name="Hutchinson M.I."/>
            <person name="Powell A.J."/>
            <person name="Barry K."/>
            <person name="Miller A.N."/>
            <person name="Grigoriev I.V."/>
            <person name="Debuchy R."/>
            <person name="Gladieux P."/>
            <person name="Thoren M.H."/>
            <person name="Johannesson H."/>
        </authorList>
    </citation>
    <scope>NUCLEOTIDE SEQUENCE</scope>
    <source>
        <strain evidence="2">PSN324</strain>
    </source>
</reference>
<dbReference type="PANTHER" id="PTHR24148">
    <property type="entry name" value="ANKYRIN REPEAT DOMAIN-CONTAINING PROTEIN 39 HOMOLOG-RELATED"/>
    <property type="match status" value="1"/>
</dbReference>
<dbReference type="EMBL" id="MU864958">
    <property type="protein sequence ID" value="KAK4463523.1"/>
    <property type="molecule type" value="Genomic_DNA"/>
</dbReference>
<sequence length="682" mass="77818">MSYPYQTLDLPRETRILTIQPSENDNDDIVCSLTHIDIDAASGKYDALSYCWSKSVSNPVAFLDKQFVPLFDTYPETGPPFAKPRDLLGHPELEYWYIRYGGALPAAHICCDGVRVTVSGELFRALKEMRRFYKAMMRPRLWVDALCIDQGSVQERNEHVKVMGKIYANAGIVRVWLGESIGIERGVAEQIKKINTIRNESMQRGYQYDEHPGWAEVEWVVLGQFLSRAWFERIWVVQEIVNAQYALLHCGKVAIDWDPLQILLGYVRQVGLEHKIANPTGLQNVIQMTILRKSRRNENGDVRHDLLMILEAVRNLKATIASDRVYGVLGLLSDPAEIQGIQVDYTKSAVEVFTDLAVDYLQRRKSLAFLSHCILSTRPSAVPKLPLPSWVPDWSTPGWAEPFRARIFPSRAAGNTVPQVIEVNRAAGILRLKGRLLDKIRAVDYTSQVPEMEFAFPEIEPANYPEEPNAMIQKREVHMTARVYKEWANIFLMALTNPPAHEEGNVTFIWDSVKHENLWRTMMCNRTRDLRVPEKDLGAALGPVLKVALDFTKVYSNIAPSLGGSTAAHCVKALSRAGMGEPAREYMENRVWDKELIMMRGHRTWTFHRRFFVSSSGRFGWAVDGTKIGDEVVLFYGCDYPFVMRWDSQKQGWRILGDCYIHGLMNGEGIREGFEEQEFVII</sequence>
<dbReference type="Proteomes" id="UP001321749">
    <property type="component" value="Unassembled WGS sequence"/>
</dbReference>
<organism evidence="2 3">
    <name type="scientific">Cladorrhinum samala</name>
    <dbReference type="NCBI Taxonomy" id="585594"/>
    <lineage>
        <taxon>Eukaryota</taxon>
        <taxon>Fungi</taxon>
        <taxon>Dikarya</taxon>
        <taxon>Ascomycota</taxon>
        <taxon>Pezizomycotina</taxon>
        <taxon>Sordariomycetes</taxon>
        <taxon>Sordariomycetidae</taxon>
        <taxon>Sordariales</taxon>
        <taxon>Podosporaceae</taxon>
        <taxon>Cladorrhinum</taxon>
    </lineage>
</organism>